<protein>
    <submittedName>
        <fullName evidence="1">NRDE family protein</fullName>
    </submittedName>
</protein>
<dbReference type="InterPro" id="IPR008551">
    <property type="entry name" value="TANGO2"/>
</dbReference>
<dbReference type="PANTHER" id="PTHR17985">
    <property type="entry name" value="SER/THR-RICH PROTEIN T10 IN DGCR REGION"/>
    <property type="match status" value="1"/>
</dbReference>
<evidence type="ECO:0000313" key="2">
    <source>
        <dbReference type="Proteomes" id="UP000829476"/>
    </source>
</evidence>
<dbReference type="Pfam" id="PF05742">
    <property type="entry name" value="TANGO2"/>
    <property type="match status" value="1"/>
</dbReference>
<dbReference type="EMBL" id="CP094326">
    <property type="protein sequence ID" value="UNY97576.1"/>
    <property type="molecule type" value="Genomic_DNA"/>
</dbReference>
<keyword evidence="2" id="KW-1185">Reference proteome</keyword>
<reference evidence="1 2" key="1">
    <citation type="journal article" date="2018" name="Int. J. Syst. Evol. Microbiol.">
        <title>Zhouia spongiae sp. nov., isolated from a marine sponge.</title>
        <authorList>
            <person name="Zhuang L."/>
            <person name="Lin B."/>
            <person name="Qin F."/>
            <person name="Luo L."/>
        </authorList>
    </citation>
    <scope>NUCLEOTIDE SEQUENCE [LARGE SCALE GENOMIC DNA]</scope>
    <source>
        <strain evidence="1 2">HN-Y44</strain>
    </source>
</reference>
<gene>
    <name evidence="1" type="ORF">MQE36_10820</name>
</gene>
<organism evidence="1 2">
    <name type="scientific">Zhouia spongiae</name>
    <dbReference type="NCBI Taxonomy" id="2202721"/>
    <lineage>
        <taxon>Bacteria</taxon>
        <taxon>Pseudomonadati</taxon>
        <taxon>Bacteroidota</taxon>
        <taxon>Flavobacteriia</taxon>
        <taxon>Flavobacteriales</taxon>
        <taxon>Flavobacteriaceae</taxon>
        <taxon>Zhouia</taxon>
    </lineage>
</organism>
<accession>A0ABY3YI79</accession>
<evidence type="ECO:0000313" key="1">
    <source>
        <dbReference type="EMBL" id="UNY97576.1"/>
    </source>
</evidence>
<dbReference type="PANTHER" id="PTHR17985:SF8">
    <property type="entry name" value="TRANSPORT AND GOLGI ORGANIZATION PROTEIN 2 HOMOLOG"/>
    <property type="match status" value="1"/>
</dbReference>
<dbReference type="RefSeq" id="WP_242935988.1">
    <property type="nucleotide sequence ID" value="NZ_CP094326.1"/>
</dbReference>
<name>A0ABY3YI79_9FLAO</name>
<dbReference type="Proteomes" id="UP000829476">
    <property type="component" value="Chromosome"/>
</dbReference>
<sequence length="228" mass="26091">MCTVSYIPKGSGYILTSNRDESPLRVTYSPEEKELKNGTKIIAPIDSEKGGTWIATDGANKTACIMNGGFIKHKRQLPYRKSRGHIIYEAFSSETFGTFADNTDLCNIEPFTLVLVDENKLSVLIWDGKEKHIQSLDSSKKHLWSSSTLYTREDHAKKMNYFQEFLRLNESDPENLLKLHGLYNDNLFVLDQPHVKTVSTTQVVVSNGESDLCYREKVYDHEKKELLY</sequence>
<proteinExistence type="predicted"/>